<evidence type="ECO:0000313" key="2">
    <source>
        <dbReference type="EMBL" id="KAF7422354.1"/>
    </source>
</evidence>
<reference evidence="2" key="1">
    <citation type="submission" date="2019-07" db="EMBL/GenBank/DDBJ databases">
        <authorList>
            <person name="Palmer J.M."/>
        </authorList>
    </citation>
    <scope>NUCLEOTIDE SEQUENCE</scope>
    <source>
        <strain evidence="2">PC9</strain>
    </source>
</reference>
<evidence type="ECO:0000256" key="1">
    <source>
        <dbReference type="SAM" id="MobiDB-lite"/>
    </source>
</evidence>
<dbReference type="EMBL" id="JACETU010000008">
    <property type="protein sequence ID" value="KAF7422354.1"/>
    <property type="molecule type" value="Genomic_DNA"/>
</dbReference>
<dbReference type="OrthoDB" id="2339190at2759"/>
<feature type="region of interest" description="Disordered" evidence="1">
    <location>
        <begin position="155"/>
        <end position="262"/>
    </location>
</feature>
<evidence type="ECO:0000313" key="3">
    <source>
        <dbReference type="Proteomes" id="UP000623687"/>
    </source>
</evidence>
<keyword evidence="3" id="KW-1185">Reference proteome</keyword>
<gene>
    <name evidence="2" type="ORF">PC9H_010510</name>
</gene>
<proteinExistence type="predicted"/>
<dbReference type="RefSeq" id="XP_036627386.1">
    <property type="nucleotide sequence ID" value="XM_036780003.1"/>
</dbReference>
<sequence length="284" mass="29410">MTFGGRRADDSLEVPPINVHVFARETKPLRWLPSRFYAFSSFLLSLELFRWNSGMSSIPPSLVPMPIQFGEWGTRLTLHGEDTTDIPPDSQITNPIGRVVLGFETSESLNLMIDSPLAQGFLLKDGQVSITVPNVPPRNNYIVVVFGDSGNTSPQFRITGGAGNGTSSSATRSPTESPSVTAPIPISGTAITGGSAAGPTSTPSSPPATSSIVDPPTPASTQTTPLTTTAATSTAASSAESLAASSSSSDLPTGTALPADSNGATGLGMTLYYVLAPLTLWALL</sequence>
<feature type="compositionally biased region" description="Low complexity" evidence="1">
    <location>
        <begin position="219"/>
        <end position="256"/>
    </location>
</feature>
<dbReference type="Proteomes" id="UP000623687">
    <property type="component" value="Unassembled WGS sequence"/>
</dbReference>
<name>A0A8H7DNQ0_PLEOS</name>
<organism evidence="2 3">
    <name type="scientific">Pleurotus ostreatus</name>
    <name type="common">Oyster mushroom</name>
    <name type="synonym">White-rot fungus</name>
    <dbReference type="NCBI Taxonomy" id="5322"/>
    <lineage>
        <taxon>Eukaryota</taxon>
        <taxon>Fungi</taxon>
        <taxon>Dikarya</taxon>
        <taxon>Basidiomycota</taxon>
        <taxon>Agaricomycotina</taxon>
        <taxon>Agaricomycetes</taxon>
        <taxon>Agaricomycetidae</taxon>
        <taxon>Agaricales</taxon>
        <taxon>Pleurotineae</taxon>
        <taxon>Pleurotaceae</taxon>
        <taxon>Pleurotus</taxon>
    </lineage>
</organism>
<dbReference type="AlphaFoldDB" id="A0A8H7DNQ0"/>
<accession>A0A8H7DNQ0</accession>
<comment type="caution">
    <text evidence="2">The sequence shown here is derived from an EMBL/GenBank/DDBJ whole genome shotgun (WGS) entry which is preliminary data.</text>
</comment>
<feature type="compositionally biased region" description="Low complexity" evidence="1">
    <location>
        <begin position="186"/>
        <end position="212"/>
    </location>
</feature>
<protein>
    <submittedName>
        <fullName evidence="2">Uncharacterized protein</fullName>
    </submittedName>
</protein>
<dbReference type="VEuPathDB" id="FungiDB:PC9H_010510"/>
<dbReference type="GeneID" id="59380328"/>